<feature type="non-terminal residue" evidence="2">
    <location>
        <position position="1"/>
    </location>
</feature>
<feature type="non-terminal residue" evidence="2">
    <location>
        <position position="222"/>
    </location>
</feature>
<feature type="domain" description="DUF7507" evidence="1">
    <location>
        <begin position="162"/>
        <end position="210"/>
    </location>
</feature>
<dbReference type="EMBL" id="JBHRZS010000008">
    <property type="protein sequence ID" value="MFC3881934.1"/>
    <property type="molecule type" value="Genomic_DNA"/>
</dbReference>
<feature type="domain" description="DUF7507" evidence="1">
    <location>
        <begin position="46"/>
        <end position="146"/>
    </location>
</feature>
<gene>
    <name evidence="2" type="ORF">ACFOSV_17195</name>
</gene>
<dbReference type="InterPro" id="IPR055354">
    <property type="entry name" value="DUF7507"/>
</dbReference>
<comment type="caution">
    <text evidence="2">The sequence shown here is derived from an EMBL/GenBank/DDBJ whole genome shotgun (WGS) entry which is preliminary data.</text>
</comment>
<evidence type="ECO:0000313" key="2">
    <source>
        <dbReference type="EMBL" id="MFC3881934.1"/>
    </source>
</evidence>
<dbReference type="NCBIfam" id="TIGR01451">
    <property type="entry name" value="B_ant_repeat"/>
    <property type="match status" value="1"/>
</dbReference>
<evidence type="ECO:0000259" key="1">
    <source>
        <dbReference type="Pfam" id="PF24346"/>
    </source>
</evidence>
<evidence type="ECO:0000313" key="3">
    <source>
        <dbReference type="Proteomes" id="UP001595805"/>
    </source>
</evidence>
<keyword evidence="3" id="KW-1185">Reference proteome</keyword>
<sequence length="222" mass="22636">LIVYFTTQGDLDNGSYTNTATATGTPSGGNLSPVSDSFTITAIQTPDWTITKSTSTADYSAVGDVINYEIQVANTGNVSISNVVLTDPKATGGITLTAGDNAPTDVLDVGETWIYTASHTVTQADIDAGSYSNTATVAGTDPSGNLTSPLTSSTITVDADQNPSWTLVKSTGTGGQTTYSQAGEVIPFEAVLTNTGNVEISGIQLDDPSAADITLDPNVGSP</sequence>
<proteinExistence type="predicted"/>
<dbReference type="InterPro" id="IPR047589">
    <property type="entry name" value="DUF11_rpt"/>
</dbReference>
<reference evidence="3" key="1">
    <citation type="journal article" date="2019" name="Int. J. Syst. Evol. Microbiol.">
        <title>The Global Catalogue of Microorganisms (GCM) 10K type strain sequencing project: providing services to taxonomists for standard genome sequencing and annotation.</title>
        <authorList>
            <consortium name="The Broad Institute Genomics Platform"/>
            <consortium name="The Broad Institute Genome Sequencing Center for Infectious Disease"/>
            <person name="Wu L."/>
            <person name="Ma J."/>
        </authorList>
    </citation>
    <scope>NUCLEOTIDE SEQUENCE [LARGE SCALE GENOMIC DNA]</scope>
    <source>
        <strain evidence="3">CCUG 60523</strain>
    </source>
</reference>
<name>A0ABV8AXC7_9BACT</name>
<organism evidence="2 3">
    <name type="scientific">Algoriphagus namhaensis</name>
    <dbReference type="NCBI Taxonomy" id="915353"/>
    <lineage>
        <taxon>Bacteria</taxon>
        <taxon>Pseudomonadati</taxon>
        <taxon>Bacteroidota</taxon>
        <taxon>Cytophagia</taxon>
        <taxon>Cytophagales</taxon>
        <taxon>Cyclobacteriaceae</taxon>
        <taxon>Algoriphagus</taxon>
    </lineage>
</organism>
<dbReference type="Proteomes" id="UP001595805">
    <property type="component" value="Unassembled WGS sequence"/>
</dbReference>
<protein>
    <recommendedName>
        <fullName evidence="1">DUF7507 domain-containing protein</fullName>
    </recommendedName>
</protein>
<dbReference type="Pfam" id="PF24346">
    <property type="entry name" value="DUF7507"/>
    <property type="match status" value="2"/>
</dbReference>
<accession>A0ABV8AXC7</accession>